<feature type="chain" id="PRO_5039054259" evidence="1">
    <location>
        <begin position="24"/>
        <end position="507"/>
    </location>
</feature>
<dbReference type="EMBL" id="FNUC01000003">
    <property type="protein sequence ID" value="SEE73322.1"/>
    <property type="molecule type" value="Genomic_DNA"/>
</dbReference>
<dbReference type="AlphaFoldDB" id="A0A1H5L8A7"/>
<feature type="signal peptide" evidence="1">
    <location>
        <begin position="1"/>
        <end position="23"/>
    </location>
</feature>
<dbReference type="Gene3D" id="3.40.190.10">
    <property type="entry name" value="Periplasmic binding protein-like II"/>
    <property type="match status" value="1"/>
</dbReference>
<dbReference type="OrthoDB" id="5243526at2"/>
<organism evidence="3 4">
    <name type="scientific">Jiangella alba</name>
    <dbReference type="NCBI Taxonomy" id="561176"/>
    <lineage>
        <taxon>Bacteria</taxon>
        <taxon>Bacillati</taxon>
        <taxon>Actinomycetota</taxon>
        <taxon>Actinomycetes</taxon>
        <taxon>Jiangellales</taxon>
        <taxon>Jiangellaceae</taxon>
        <taxon>Jiangella</taxon>
    </lineage>
</organism>
<dbReference type="RefSeq" id="WP_083289246.1">
    <property type="nucleotide sequence ID" value="NZ_FNUC01000003.1"/>
</dbReference>
<accession>A0A1H5L8A7</accession>
<dbReference type="PANTHER" id="PTHR30290:SF65">
    <property type="entry name" value="MONOACYL PHOSPHATIDYLINOSITOL TETRAMANNOSIDE-BINDING PROTEIN LPQW-RELATED"/>
    <property type="match status" value="1"/>
</dbReference>
<dbReference type="PANTHER" id="PTHR30290">
    <property type="entry name" value="PERIPLASMIC BINDING COMPONENT OF ABC TRANSPORTER"/>
    <property type="match status" value="1"/>
</dbReference>
<sequence>MSERRTRMAALALGALLALTACSTTTSGDTADTGGAVERTIEVAGQYPIEDLDPHGVQGASAATGLSSKAIFSRLVQPDPDGTIVADLAADWTADDDATEWVFTLRDDIVFSDGTPVTSADVVASFERLAAGDSPLAPSFANIVATADGDATVVLTAAAPDPALAGKLTQFFVLPASAGADPAAFFADPVGSGPFTVETFVPGEALELARNENYWGDHARVASVRISDIPEMAARLTALRTGEVDLTWGVPDDQLEPLIAADDLVVETVPSTLVYTMWFNSSTPALADAAVRRALWKAVDFETIIATLNPETGEPAKAPVAPVVFGYAPQEPVAYDPDAARDELAAAGFDFAGPPLRLHFSGAQFRPFLQAVVSDLTEIGVPVELLEKEQAVFTEDLLALNWDINFQQVGAATYDAATNLGRLYPCAAGRNGYCNEELDAALLEANTSNDPEVRQDAYRRATEIIWSEAVGMYPMQVKLAYAWRSDLEGVTPDPSGFPDFSTIEIAG</sequence>
<evidence type="ECO:0000313" key="4">
    <source>
        <dbReference type="Proteomes" id="UP000181980"/>
    </source>
</evidence>
<proteinExistence type="predicted"/>
<dbReference type="GO" id="GO:1904680">
    <property type="term" value="F:peptide transmembrane transporter activity"/>
    <property type="evidence" value="ECO:0007669"/>
    <property type="project" value="TreeGrafter"/>
</dbReference>
<name>A0A1H5L8A7_9ACTN</name>
<dbReference type="Proteomes" id="UP000181980">
    <property type="component" value="Unassembled WGS sequence"/>
</dbReference>
<keyword evidence="4" id="KW-1185">Reference proteome</keyword>
<dbReference type="SUPFAM" id="SSF53850">
    <property type="entry name" value="Periplasmic binding protein-like II"/>
    <property type="match status" value="1"/>
</dbReference>
<evidence type="ECO:0000256" key="1">
    <source>
        <dbReference type="SAM" id="SignalP"/>
    </source>
</evidence>
<dbReference type="Pfam" id="PF00496">
    <property type="entry name" value="SBP_bac_5"/>
    <property type="match status" value="1"/>
</dbReference>
<dbReference type="Gene3D" id="3.90.76.10">
    <property type="entry name" value="Dipeptide-binding Protein, Domain 1"/>
    <property type="match status" value="1"/>
</dbReference>
<feature type="domain" description="Solute-binding protein family 5" evidence="2">
    <location>
        <begin position="84"/>
        <end position="428"/>
    </location>
</feature>
<evidence type="ECO:0000259" key="2">
    <source>
        <dbReference type="Pfam" id="PF00496"/>
    </source>
</evidence>
<keyword evidence="1" id="KW-0732">Signal</keyword>
<dbReference type="InterPro" id="IPR030678">
    <property type="entry name" value="Peptide/Ni-bd"/>
</dbReference>
<dbReference type="InterPro" id="IPR039424">
    <property type="entry name" value="SBP_5"/>
</dbReference>
<dbReference type="STRING" id="561176.SAMN04488561_2466"/>
<reference evidence="4" key="1">
    <citation type="submission" date="2016-10" db="EMBL/GenBank/DDBJ databases">
        <authorList>
            <person name="Varghese N."/>
            <person name="Submissions S."/>
        </authorList>
    </citation>
    <scope>NUCLEOTIDE SEQUENCE [LARGE SCALE GENOMIC DNA]</scope>
    <source>
        <strain evidence="4">DSM 45237</strain>
    </source>
</reference>
<dbReference type="InterPro" id="IPR000914">
    <property type="entry name" value="SBP_5_dom"/>
</dbReference>
<gene>
    <name evidence="3" type="ORF">SAMN04488561_2466</name>
</gene>
<dbReference type="GO" id="GO:0015833">
    <property type="term" value="P:peptide transport"/>
    <property type="evidence" value="ECO:0007669"/>
    <property type="project" value="TreeGrafter"/>
</dbReference>
<dbReference type="GO" id="GO:0042597">
    <property type="term" value="C:periplasmic space"/>
    <property type="evidence" value="ECO:0007669"/>
    <property type="project" value="UniProtKB-ARBA"/>
</dbReference>
<dbReference type="CDD" id="cd00995">
    <property type="entry name" value="PBP2_NikA_DppA_OppA_like"/>
    <property type="match status" value="1"/>
</dbReference>
<evidence type="ECO:0000313" key="3">
    <source>
        <dbReference type="EMBL" id="SEE73322.1"/>
    </source>
</evidence>
<dbReference type="GO" id="GO:0043190">
    <property type="term" value="C:ATP-binding cassette (ABC) transporter complex"/>
    <property type="evidence" value="ECO:0007669"/>
    <property type="project" value="InterPro"/>
</dbReference>
<protein>
    <submittedName>
        <fullName evidence="3">Peptide/nickel transport system substrate-binding protein</fullName>
    </submittedName>
</protein>
<dbReference type="PIRSF" id="PIRSF002741">
    <property type="entry name" value="MppA"/>
    <property type="match status" value="1"/>
</dbReference>
<dbReference type="PROSITE" id="PS51257">
    <property type="entry name" value="PROKAR_LIPOPROTEIN"/>
    <property type="match status" value="1"/>
</dbReference>
<dbReference type="Gene3D" id="3.10.105.10">
    <property type="entry name" value="Dipeptide-binding Protein, Domain 3"/>
    <property type="match status" value="1"/>
</dbReference>